<dbReference type="EMBL" id="LN679125">
    <property type="protein sequence ID" value="CEL56915.1"/>
    <property type="molecule type" value="Genomic_DNA"/>
</dbReference>
<dbReference type="AlphaFoldDB" id="A0A0B7FH04"/>
<gene>
    <name evidence="4" type="ORF">RSOLAG1IB_08193</name>
</gene>
<evidence type="ECO:0000259" key="3">
    <source>
        <dbReference type="Pfam" id="PF16884"/>
    </source>
</evidence>
<accession>A0A0B7FH04</accession>
<dbReference type="InterPro" id="IPR023210">
    <property type="entry name" value="NADP_OxRdtase_dom"/>
</dbReference>
<evidence type="ECO:0000313" key="4">
    <source>
        <dbReference type="EMBL" id="CEL56915.1"/>
    </source>
</evidence>
<reference evidence="4 5" key="1">
    <citation type="submission" date="2014-11" db="EMBL/GenBank/DDBJ databases">
        <authorList>
            <person name="Wibberg Daniel"/>
        </authorList>
    </citation>
    <scope>NUCLEOTIDE SEQUENCE [LARGE SCALE GENOMIC DNA]</scope>
    <source>
        <strain evidence="4">Rhizoctonia solani AG1-IB 7/3/14</strain>
    </source>
</reference>
<dbReference type="SUPFAM" id="SSF50129">
    <property type="entry name" value="GroES-like"/>
    <property type="match status" value="1"/>
</dbReference>
<keyword evidence="1" id="KW-0560">Oxidoreductase</keyword>
<evidence type="ECO:0000259" key="2">
    <source>
        <dbReference type="Pfam" id="PF00248"/>
    </source>
</evidence>
<keyword evidence="5" id="KW-1185">Reference proteome</keyword>
<evidence type="ECO:0000256" key="1">
    <source>
        <dbReference type="ARBA" id="ARBA00023002"/>
    </source>
</evidence>
<sequence>MVLVTNGSAIFNEVPERFVNRNTIVHGATSLDTENVVLDGGILAKTLYLSIDPHLRRWMNNANSSTGPGFEMGKTIWGIGLALVLRSEKEAVRQGHIIYIPSCPFQEYNILAADTPLRVIEPESGVPLSAYMSVLGMPGQTAFYGLELIGAPKTGGTIYVSAGAGAVGSIVIQLAKTKGLKVIASAGSNEKVEVMKRMGADVAFNYKTDQVEDVLAKEGPIDIYWDHIGGSQLEYSPFERAIEQMGHLLETARELGVAVVAYSPLSRGLFTGQITSHSDFSDTDLRKITPRYAQENFPKILELVDKFKQTGQRHNATSGQAALAYLLALGNDIIPIPGSQRIEYIEENFGATQLKLTTDEFENLKTLVNETRVDGDQYPPFTQEMLYLDTPELS</sequence>
<dbReference type="PANTHER" id="PTHR43205">
    <property type="entry name" value="PROSTAGLANDIN REDUCTASE"/>
    <property type="match status" value="1"/>
</dbReference>
<dbReference type="CDD" id="cd05288">
    <property type="entry name" value="PGDH"/>
    <property type="match status" value="1"/>
</dbReference>
<protein>
    <submittedName>
        <fullName evidence="4">Aldo-keto reductase yakc [NADP(+)]</fullName>
    </submittedName>
</protein>
<dbReference type="Proteomes" id="UP000059188">
    <property type="component" value="Unassembled WGS sequence"/>
</dbReference>
<dbReference type="Pfam" id="PF16884">
    <property type="entry name" value="ADH_N_2"/>
    <property type="match status" value="1"/>
</dbReference>
<dbReference type="Gene3D" id="3.90.180.10">
    <property type="entry name" value="Medium-chain alcohol dehydrogenases, catalytic domain"/>
    <property type="match status" value="1"/>
</dbReference>
<dbReference type="InterPro" id="IPR036812">
    <property type="entry name" value="NAD(P)_OxRdtase_dom_sf"/>
</dbReference>
<dbReference type="InterPro" id="IPR036291">
    <property type="entry name" value="NAD(P)-bd_dom_sf"/>
</dbReference>
<dbReference type="SUPFAM" id="SSF51430">
    <property type="entry name" value="NAD(P)-linked oxidoreductase"/>
    <property type="match status" value="1"/>
</dbReference>
<dbReference type="InterPro" id="IPR011032">
    <property type="entry name" value="GroES-like_sf"/>
</dbReference>
<evidence type="ECO:0000313" key="5">
    <source>
        <dbReference type="Proteomes" id="UP000059188"/>
    </source>
</evidence>
<feature type="domain" description="Oxidoreductase N-terminal" evidence="3">
    <location>
        <begin position="38"/>
        <end position="114"/>
    </location>
</feature>
<name>A0A0B7FH04_THACB</name>
<dbReference type="InterPro" id="IPR041694">
    <property type="entry name" value="ADH_N_2"/>
</dbReference>
<feature type="domain" description="NADP-dependent oxidoreductase" evidence="2">
    <location>
        <begin position="231"/>
        <end position="367"/>
    </location>
</feature>
<dbReference type="Pfam" id="PF00248">
    <property type="entry name" value="Aldo_ket_red"/>
    <property type="match status" value="1"/>
</dbReference>
<proteinExistence type="predicted"/>
<dbReference type="STRING" id="1108050.A0A0B7FH04"/>
<dbReference type="Gene3D" id="3.20.20.100">
    <property type="entry name" value="NADP-dependent oxidoreductase domain"/>
    <property type="match status" value="1"/>
</dbReference>
<dbReference type="PANTHER" id="PTHR43205:SF7">
    <property type="entry name" value="PROSTAGLANDIN REDUCTASE 1"/>
    <property type="match status" value="1"/>
</dbReference>
<dbReference type="GO" id="GO:0016628">
    <property type="term" value="F:oxidoreductase activity, acting on the CH-CH group of donors, NAD or NADP as acceptor"/>
    <property type="evidence" value="ECO:0007669"/>
    <property type="project" value="InterPro"/>
</dbReference>
<dbReference type="InterPro" id="IPR045010">
    <property type="entry name" value="MDR_fam"/>
</dbReference>
<dbReference type="SUPFAM" id="SSF51735">
    <property type="entry name" value="NAD(P)-binding Rossmann-fold domains"/>
    <property type="match status" value="1"/>
</dbReference>
<dbReference type="OrthoDB" id="809632at2759"/>
<organism evidence="4 5">
    <name type="scientific">Thanatephorus cucumeris (strain AG1-IB / isolate 7/3/14)</name>
    <name type="common">Lettuce bottom rot fungus</name>
    <name type="synonym">Rhizoctonia solani</name>
    <dbReference type="NCBI Taxonomy" id="1108050"/>
    <lineage>
        <taxon>Eukaryota</taxon>
        <taxon>Fungi</taxon>
        <taxon>Dikarya</taxon>
        <taxon>Basidiomycota</taxon>
        <taxon>Agaricomycotina</taxon>
        <taxon>Agaricomycetes</taxon>
        <taxon>Cantharellales</taxon>
        <taxon>Ceratobasidiaceae</taxon>
        <taxon>Rhizoctonia</taxon>
        <taxon>Rhizoctonia solani AG-1</taxon>
    </lineage>
</organism>